<evidence type="ECO:0000313" key="1">
    <source>
        <dbReference type="EMBL" id="KXB58032.1"/>
    </source>
</evidence>
<dbReference type="RefSeq" id="WP_198145754.1">
    <property type="nucleotide sequence ID" value="NZ_KQ959874.1"/>
</dbReference>
<gene>
    <name evidence="1" type="ORF">HMPREF1871_00698</name>
</gene>
<comment type="caution">
    <text evidence="1">The sequence shown here is derived from an EMBL/GenBank/DDBJ whole genome shotgun (WGS) entry which is preliminary data.</text>
</comment>
<organism evidence="1 2">
    <name type="scientific">Gemelliphila asaccharolytica</name>
    <dbReference type="NCBI Taxonomy" id="502393"/>
    <lineage>
        <taxon>Bacteria</taxon>
        <taxon>Bacillati</taxon>
        <taxon>Bacillota</taxon>
        <taxon>Bacilli</taxon>
        <taxon>Bacillales</taxon>
        <taxon>Gemellaceae</taxon>
        <taxon>Gemelliphila</taxon>
    </lineage>
</organism>
<reference evidence="1 2" key="1">
    <citation type="submission" date="2016-01" db="EMBL/GenBank/DDBJ databases">
        <authorList>
            <person name="Mitreva M."/>
            <person name="Pepin K.H."/>
            <person name="Mihindukulasuriya K.A."/>
            <person name="Fulton R."/>
            <person name="Fronick C."/>
            <person name="O'Laughlin M."/>
            <person name="Miner T."/>
            <person name="Herter B."/>
            <person name="Rosa B.A."/>
            <person name="Cordes M."/>
            <person name="Tomlinson C."/>
            <person name="Wollam A."/>
            <person name="Palsikar V.B."/>
            <person name="Mardis E.R."/>
            <person name="Wilson R.K."/>
        </authorList>
    </citation>
    <scope>NUCLEOTIDE SEQUENCE [LARGE SCALE GENOMIC DNA]</scope>
    <source>
        <strain evidence="1 2">KA00071</strain>
    </source>
</reference>
<dbReference type="Proteomes" id="UP000070467">
    <property type="component" value="Unassembled WGS sequence"/>
</dbReference>
<proteinExistence type="predicted"/>
<evidence type="ECO:0000313" key="2">
    <source>
        <dbReference type="Proteomes" id="UP000070467"/>
    </source>
</evidence>
<name>A0ABR5TPF0_9BACL</name>
<dbReference type="EMBL" id="LSDB01000023">
    <property type="protein sequence ID" value="KXB58032.1"/>
    <property type="molecule type" value="Genomic_DNA"/>
</dbReference>
<protein>
    <submittedName>
        <fullName evidence="1">Uncharacterized protein</fullName>
    </submittedName>
</protein>
<dbReference type="InterPro" id="IPR045447">
    <property type="entry name" value="DUF6501"/>
</dbReference>
<accession>A0ABR5TPF0</accession>
<dbReference type="Pfam" id="PF20111">
    <property type="entry name" value="DUF6501"/>
    <property type="match status" value="1"/>
</dbReference>
<sequence>MKKVKVTNVNSKKFKVNSVLTIGKVYDVINETDDYIFIRDNSGKIGGFYKNYFEEVK</sequence>
<keyword evidence="2" id="KW-1185">Reference proteome</keyword>